<comment type="similarity">
    <text evidence="2 10">Belongs to the glycosyl hydrolase 1 family.</text>
</comment>
<dbReference type="EMBL" id="CP117880">
    <property type="protein sequence ID" value="WDF70711.1"/>
    <property type="molecule type" value="Genomic_DNA"/>
</dbReference>
<keyword evidence="4 10" id="KW-0378">Hydrolase</keyword>
<evidence type="ECO:0000256" key="7">
    <source>
        <dbReference type="ARBA" id="ARBA00023295"/>
    </source>
</evidence>
<evidence type="ECO:0000256" key="1">
    <source>
        <dbReference type="ARBA" id="ARBA00000448"/>
    </source>
</evidence>
<dbReference type="GO" id="GO:0008422">
    <property type="term" value="F:beta-glucosidase activity"/>
    <property type="evidence" value="ECO:0007669"/>
    <property type="project" value="UniProtKB-EC"/>
</dbReference>
<evidence type="ECO:0000256" key="4">
    <source>
        <dbReference type="ARBA" id="ARBA00022801"/>
    </source>
</evidence>
<dbReference type="RefSeq" id="WP_274269415.1">
    <property type="nucleotide sequence ID" value="NZ_CP117880.1"/>
</dbReference>
<keyword evidence="6" id="KW-0119">Carbohydrate metabolism</keyword>
<evidence type="ECO:0000256" key="2">
    <source>
        <dbReference type="ARBA" id="ARBA00010838"/>
    </source>
</evidence>
<evidence type="ECO:0000256" key="3">
    <source>
        <dbReference type="ARBA" id="ARBA00012744"/>
    </source>
</evidence>
<dbReference type="PANTHER" id="PTHR10353:SF36">
    <property type="entry name" value="LP05116P"/>
    <property type="match status" value="1"/>
</dbReference>
<comment type="catalytic activity">
    <reaction evidence="1 10">
        <text>Hydrolysis of terminal, non-reducing beta-D-glucosyl residues with release of beta-D-glucose.</text>
        <dbReference type="EC" id="3.2.1.21"/>
    </reaction>
</comment>
<reference evidence="11 12" key="1">
    <citation type="submission" date="2023-02" db="EMBL/GenBank/DDBJ databases">
        <title>Genome sequence of Sphingobacterium sp. KACC 22765.</title>
        <authorList>
            <person name="Kim S."/>
            <person name="Heo J."/>
            <person name="Kwon S.-W."/>
        </authorList>
    </citation>
    <scope>NUCLEOTIDE SEQUENCE [LARGE SCALE GENOMIC DNA]</scope>
    <source>
        <strain evidence="11 12">KACC 22765</strain>
    </source>
</reference>
<evidence type="ECO:0000313" key="12">
    <source>
        <dbReference type="Proteomes" id="UP001221558"/>
    </source>
</evidence>
<protein>
    <recommendedName>
        <fullName evidence="3 10">Beta-glucosidase</fullName>
        <ecNumber evidence="3 10">3.2.1.21</ecNumber>
    </recommendedName>
</protein>
<dbReference type="PROSITE" id="PS00653">
    <property type="entry name" value="GLYCOSYL_HYDROL_F1_2"/>
    <property type="match status" value="1"/>
</dbReference>
<dbReference type="EC" id="3.2.1.21" evidence="3 10"/>
<dbReference type="PRINTS" id="PR00131">
    <property type="entry name" value="GLHYDRLASE1"/>
</dbReference>
<name>A0ABY7WM81_9SPHI</name>
<dbReference type="PROSITE" id="PS00572">
    <property type="entry name" value="GLYCOSYL_HYDROL_F1_1"/>
    <property type="match status" value="1"/>
</dbReference>
<dbReference type="Proteomes" id="UP001221558">
    <property type="component" value="Chromosome"/>
</dbReference>
<evidence type="ECO:0000256" key="6">
    <source>
        <dbReference type="ARBA" id="ARBA00023277"/>
    </source>
</evidence>
<evidence type="ECO:0000313" key="11">
    <source>
        <dbReference type="EMBL" id="WDF70711.1"/>
    </source>
</evidence>
<evidence type="ECO:0000256" key="9">
    <source>
        <dbReference type="PROSITE-ProRule" id="PRU10055"/>
    </source>
</evidence>
<feature type="active site" description="Nucleophile" evidence="9">
    <location>
        <position position="356"/>
    </location>
</feature>
<evidence type="ECO:0000256" key="8">
    <source>
        <dbReference type="ARBA" id="ARBA00023326"/>
    </source>
</evidence>
<dbReference type="NCBIfam" id="TIGR03356">
    <property type="entry name" value="BGL"/>
    <property type="match status" value="1"/>
</dbReference>
<keyword evidence="12" id="KW-1185">Reference proteome</keyword>
<evidence type="ECO:0000256" key="5">
    <source>
        <dbReference type="ARBA" id="ARBA00023001"/>
    </source>
</evidence>
<keyword evidence="5" id="KW-0136">Cellulose degradation</keyword>
<dbReference type="Gene3D" id="3.20.20.80">
    <property type="entry name" value="Glycosidases"/>
    <property type="match status" value="1"/>
</dbReference>
<dbReference type="InterPro" id="IPR018120">
    <property type="entry name" value="Glyco_hydro_1_AS"/>
</dbReference>
<dbReference type="InterPro" id="IPR017853">
    <property type="entry name" value="GH"/>
</dbReference>
<proteinExistence type="inferred from homology"/>
<gene>
    <name evidence="11" type="ORF">PQ465_10125</name>
</gene>
<dbReference type="PANTHER" id="PTHR10353">
    <property type="entry name" value="GLYCOSYL HYDROLASE"/>
    <property type="match status" value="1"/>
</dbReference>
<accession>A0ABY7WM81</accession>
<dbReference type="InterPro" id="IPR017736">
    <property type="entry name" value="Glyco_hydro_1_beta-glucosidase"/>
</dbReference>
<dbReference type="SUPFAM" id="SSF51445">
    <property type="entry name" value="(Trans)glycosidases"/>
    <property type="match status" value="1"/>
</dbReference>
<keyword evidence="7 10" id="KW-0326">Glycosidase</keyword>
<organism evidence="11 12">
    <name type="scientific">Sphingobacterium oryzagri</name>
    <dbReference type="NCBI Taxonomy" id="3025669"/>
    <lineage>
        <taxon>Bacteria</taxon>
        <taxon>Pseudomonadati</taxon>
        <taxon>Bacteroidota</taxon>
        <taxon>Sphingobacteriia</taxon>
        <taxon>Sphingobacteriales</taxon>
        <taxon>Sphingobacteriaceae</taxon>
        <taxon>Sphingobacterium</taxon>
    </lineage>
</organism>
<keyword evidence="8" id="KW-0624">Polysaccharide degradation</keyword>
<dbReference type="InterPro" id="IPR033132">
    <property type="entry name" value="GH_1_N_CS"/>
</dbReference>
<evidence type="ECO:0000256" key="10">
    <source>
        <dbReference type="RuleBase" id="RU361175"/>
    </source>
</evidence>
<dbReference type="InterPro" id="IPR001360">
    <property type="entry name" value="Glyco_hydro_1"/>
</dbReference>
<sequence>MHFSKEAFGDDFVWGVSTAAYQIEGAHLHDGKAPSIWDIFVQKKNKIFQNHKGDIACDFYNRYIDDLELMHRLNIRNYRFSIAWSRIIPNGVGEINQAGVDFYNRLIDLSLSLGITPWVTLYHWDLPHALELKGGWLNRDVKEWFADYVAVCVQLFADRVKHWMVLNEPTVFTAAGYFFGVHAPGKKGLDNFLAAAHHAALAQAHGGRVIKSWQADSVVGSTFSCSHVEQFSSRPKDIFAAKKADALLNRLFIEPLLGLGYPTAEIKVLNRIEKYMRQNDLADLKFDMDFIGLQNYTREIIRYAMFVPFLQAKIVSAKERKVEMTAMNWEVYPESIYHILKKFAAYENMPPLIITENGAAFPDLKEDDRVHDPKRLQYLQDAIGQVLRAKQEGVPVKGYFVWTFLDNFEWAEGYYPRFGLVHVDFENQERTVKSSGEWYANFLKA</sequence>
<dbReference type="Pfam" id="PF00232">
    <property type="entry name" value="Glyco_hydro_1"/>
    <property type="match status" value="1"/>
</dbReference>